<keyword evidence="9 10" id="KW-0030">Aminoacyl-tRNA synthetase</keyword>
<keyword evidence="4 10" id="KW-0479">Metal-binding</keyword>
<feature type="binding site" evidence="10">
    <location>
        <position position="239"/>
    </location>
    <ligand>
        <name>Zn(2+)</name>
        <dbReference type="ChEBI" id="CHEBI:29105"/>
    </ligand>
</feature>
<evidence type="ECO:0000256" key="6">
    <source>
        <dbReference type="ARBA" id="ARBA00022833"/>
    </source>
</evidence>
<evidence type="ECO:0000256" key="4">
    <source>
        <dbReference type="ARBA" id="ARBA00022723"/>
    </source>
</evidence>
<dbReference type="InterPro" id="IPR024909">
    <property type="entry name" value="Cys-tRNA/MSH_ligase"/>
</dbReference>
<evidence type="ECO:0000256" key="9">
    <source>
        <dbReference type="ARBA" id="ARBA00023146"/>
    </source>
</evidence>
<keyword evidence="7 10" id="KW-0067">ATP-binding</keyword>
<feature type="domain" description="Cysteinyl-tRNA ligase anticodon binding" evidence="12">
    <location>
        <begin position="439"/>
        <end position="481"/>
    </location>
</feature>
<dbReference type="InterPro" id="IPR015803">
    <property type="entry name" value="Cys-tRNA-ligase"/>
</dbReference>
<feature type="binding site" evidence="10">
    <location>
        <position position="315"/>
    </location>
    <ligand>
        <name>ATP</name>
        <dbReference type="ChEBI" id="CHEBI:30616"/>
    </ligand>
</feature>
<reference evidence="13" key="1">
    <citation type="submission" date="2022-08" db="EMBL/GenBank/DDBJ databases">
        <title>Microvirga terrae sp. nov., isolated from soil.</title>
        <authorList>
            <person name="Kim K.H."/>
            <person name="Seo Y.L."/>
            <person name="Kim J.M."/>
            <person name="Lee J.K."/>
            <person name="Han D.M."/>
            <person name="Jeon C.O."/>
        </authorList>
    </citation>
    <scope>NUCLEOTIDE SEQUENCE</scope>
    <source>
        <strain evidence="13">R24</strain>
    </source>
</reference>
<organism evidence="13 14">
    <name type="scientific">Microvirga terrae</name>
    <dbReference type="NCBI Taxonomy" id="2740529"/>
    <lineage>
        <taxon>Bacteria</taxon>
        <taxon>Pseudomonadati</taxon>
        <taxon>Pseudomonadota</taxon>
        <taxon>Alphaproteobacteria</taxon>
        <taxon>Hyphomicrobiales</taxon>
        <taxon>Methylobacteriaceae</taxon>
        <taxon>Microvirga</taxon>
    </lineage>
</organism>
<evidence type="ECO:0000313" key="14">
    <source>
        <dbReference type="Proteomes" id="UP001017257"/>
    </source>
</evidence>
<evidence type="ECO:0000256" key="7">
    <source>
        <dbReference type="ARBA" id="ARBA00022840"/>
    </source>
</evidence>
<feature type="binding site" evidence="10">
    <location>
        <position position="283"/>
    </location>
    <ligand>
        <name>Zn(2+)</name>
        <dbReference type="ChEBI" id="CHEBI:29105"/>
    </ligand>
</feature>
<feature type="binding site" evidence="10">
    <location>
        <position position="279"/>
    </location>
    <ligand>
        <name>Zn(2+)</name>
        <dbReference type="ChEBI" id="CHEBI:29105"/>
    </ligand>
</feature>
<dbReference type="EC" id="6.1.1.16" evidence="10"/>
<dbReference type="SUPFAM" id="SSF47323">
    <property type="entry name" value="Anticodon-binding domain of a subclass of class I aminoacyl-tRNA synthetases"/>
    <property type="match status" value="1"/>
</dbReference>
<dbReference type="Gene3D" id="1.20.120.1910">
    <property type="entry name" value="Cysteine-tRNA ligase, C-terminal anti-codon recognition domain"/>
    <property type="match status" value="1"/>
</dbReference>
<dbReference type="Pfam" id="PF01406">
    <property type="entry name" value="tRNA-synt_1e"/>
    <property type="match status" value="1"/>
</dbReference>
<dbReference type="InterPro" id="IPR056411">
    <property type="entry name" value="CysS_C"/>
</dbReference>
<dbReference type="NCBIfam" id="TIGR00435">
    <property type="entry name" value="cysS"/>
    <property type="match status" value="1"/>
</dbReference>
<dbReference type="GO" id="GO:0004817">
    <property type="term" value="F:cysteine-tRNA ligase activity"/>
    <property type="evidence" value="ECO:0007669"/>
    <property type="project" value="UniProtKB-EC"/>
</dbReference>
<feature type="domain" description="tRNA synthetases class I catalytic" evidence="11">
    <location>
        <begin position="18"/>
        <end position="358"/>
    </location>
</feature>
<feature type="binding site" evidence="10">
    <location>
        <position position="31"/>
    </location>
    <ligand>
        <name>Zn(2+)</name>
        <dbReference type="ChEBI" id="CHEBI:29105"/>
    </ligand>
</feature>
<dbReference type="Gene3D" id="3.40.50.620">
    <property type="entry name" value="HUPs"/>
    <property type="match status" value="1"/>
</dbReference>
<protein>
    <recommendedName>
        <fullName evidence="10">Cysteine--tRNA ligase</fullName>
        <ecNumber evidence="10">6.1.1.16</ecNumber>
    </recommendedName>
    <alternativeName>
        <fullName evidence="10">Cysteinyl-tRNA synthetase</fullName>
        <shortName evidence="10">CysRS</shortName>
    </alternativeName>
</protein>
<keyword evidence="14" id="KW-1185">Reference proteome</keyword>
<name>A0ABY5RMY2_9HYPH</name>
<evidence type="ECO:0000256" key="5">
    <source>
        <dbReference type="ARBA" id="ARBA00022741"/>
    </source>
</evidence>
<evidence type="ECO:0000256" key="1">
    <source>
        <dbReference type="ARBA" id="ARBA00005594"/>
    </source>
</evidence>
<keyword evidence="5 10" id="KW-0547">Nucleotide-binding</keyword>
<gene>
    <name evidence="10 13" type="primary">cysS</name>
    <name evidence="13" type="ORF">HPT29_016815</name>
</gene>
<dbReference type="PRINTS" id="PR00983">
    <property type="entry name" value="TRNASYNTHCYS"/>
</dbReference>
<comment type="cofactor">
    <cofactor evidence="10">
        <name>Zn(2+)</name>
        <dbReference type="ChEBI" id="CHEBI:29105"/>
    </cofactor>
    <text evidence="10">Binds 1 zinc ion per subunit.</text>
</comment>
<dbReference type="PANTHER" id="PTHR10890:SF3">
    <property type="entry name" value="CYSTEINE--TRNA LIGASE, CYTOPLASMIC"/>
    <property type="match status" value="1"/>
</dbReference>
<comment type="catalytic activity">
    <reaction evidence="10">
        <text>tRNA(Cys) + L-cysteine + ATP = L-cysteinyl-tRNA(Cys) + AMP + diphosphate</text>
        <dbReference type="Rhea" id="RHEA:17773"/>
        <dbReference type="Rhea" id="RHEA-COMP:9661"/>
        <dbReference type="Rhea" id="RHEA-COMP:9679"/>
        <dbReference type="ChEBI" id="CHEBI:30616"/>
        <dbReference type="ChEBI" id="CHEBI:33019"/>
        <dbReference type="ChEBI" id="CHEBI:35235"/>
        <dbReference type="ChEBI" id="CHEBI:78442"/>
        <dbReference type="ChEBI" id="CHEBI:78517"/>
        <dbReference type="ChEBI" id="CHEBI:456215"/>
        <dbReference type="EC" id="6.1.1.16"/>
    </reaction>
</comment>
<comment type="similarity">
    <text evidence="1 10">Belongs to the class-I aminoacyl-tRNA synthetase family.</text>
</comment>
<dbReference type="InterPro" id="IPR009080">
    <property type="entry name" value="tRNAsynth_Ia_anticodon-bd"/>
</dbReference>
<evidence type="ECO:0000256" key="3">
    <source>
        <dbReference type="ARBA" id="ARBA00022598"/>
    </source>
</evidence>
<evidence type="ECO:0000259" key="11">
    <source>
        <dbReference type="Pfam" id="PF01406"/>
    </source>
</evidence>
<comment type="subunit">
    <text evidence="2 10">Monomer.</text>
</comment>
<evidence type="ECO:0000256" key="8">
    <source>
        <dbReference type="ARBA" id="ARBA00022917"/>
    </source>
</evidence>
<dbReference type="Proteomes" id="UP001017257">
    <property type="component" value="Chromosome"/>
</dbReference>
<dbReference type="InterPro" id="IPR014729">
    <property type="entry name" value="Rossmann-like_a/b/a_fold"/>
</dbReference>
<dbReference type="InterPro" id="IPR032678">
    <property type="entry name" value="tRNA-synt_1_cat_dom"/>
</dbReference>
<accession>A0ABY5RMY2</accession>
<evidence type="ECO:0000259" key="12">
    <source>
        <dbReference type="Pfam" id="PF23493"/>
    </source>
</evidence>
<dbReference type="HAMAP" id="MF_00041">
    <property type="entry name" value="Cys_tRNA_synth"/>
    <property type="match status" value="1"/>
</dbReference>
<dbReference type="Pfam" id="PF23493">
    <property type="entry name" value="CysS_C"/>
    <property type="match status" value="1"/>
</dbReference>
<dbReference type="SUPFAM" id="SSF52374">
    <property type="entry name" value="Nucleotidylyl transferase"/>
    <property type="match status" value="1"/>
</dbReference>
<sequence>MAARLRLYNTLTRSKDSFVPIDPENVRLYVCGPTVYDYAHIGNARPIIVFDLLFRLLRHVYGTEAVTYVRNITDVDDKINARAARDYPGLPHNEAIRVVTGKTEEQFHADIRALGVLMPEEVNEAGKAPRLVEPRATEHIAEMRMIIERLIARGAAYVAEEHVLFSVAAMQNLPNVPQYGAFSKRSLDELLSGARVDVAPYKRDPMDFVLWKPSGPKDPAWPSPAGIAAPGRPGWHIECSAMSWKHLIQAFETRLSCSDPTAREIFDIHGGGIDLVFPHHENEIAQSCCAFDTPRMANVWMHNGFLQVEGEKMSKSLGNFFTINELLQDWPGEVLRFNMLRTHYRQPIDWTVKGLEESEKTLDRWYDLAGRGEAAFLSDHIVEALSDDLNTPKMLAELHALDGQGAHAELGANLRALGFLLEGAEAWKARRQASLGVDSEQVEALIAARKDARAAKNWAESDRIRDELAALNVVVKDNKDGTTTWEVAR</sequence>
<keyword evidence="6 10" id="KW-0862">Zinc</keyword>
<dbReference type="EMBL" id="CP102845">
    <property type="protein sequence ID" value="UVF18167.1"/>
    <property type="molecule type" value="Genomic_DNA"/>
</dbReference>
<dbReference type="RefSeq" id="WP_173949234.1">
    <property type="nucleotide sequence ID" value="NZ_CP102845.1"/>
</dbReference>
<keyword evidence="8 10" id="KW-0648">Protein biosynthesis</keyword>
<feature type="short sequence motif" description="'HIGH' region" evidence="10">
    <location>
        <begin position="33"/>
        <end position="43"/>
    </location>
</feature>
<comment type="subcellular location">
    <subcellularLocation>
        <location evidence="10">Cytoplasm</location>
    </subcellularLocation>
</comment>
<feature type="short sequence motif" description="'KMSKS' region" evidence="10">
    <location>
        <begin position="312"/>
        <end position="316"/>
    </location>
</feature>
<keyword evidence="10" id="KW-0963">Cytoplasm</keyword>
<evidence type="ECO:0000256" key="10">
    <source>
        <dbReference type="HAMAP-Rule" id="MF_00041"/>
    </source>
</evidence>
<proteinExistence type="inferred from homology"/>
<dbReference type="CDD" id="cd00672">
    <property type="entry name" value="CysRS_core"/>
    <property type="match status" value="1"/>
</dbReference>
<dbReference type="PANTHER" id="PTHR10890">
    <property type="entry name" value="CYSTEINYL-TRNA SYNTHETASE"/>
    <property type="match status" value="1"/>
</dbReference>
<keyword evidence="3 10" id="KW-0436">Ligase</keyword>
<evidence type="ECO:0000256" key="2">
    <source>
        <dbReference type="ARBA" id="ARBA00011245"/>
    </source>
</evidence>
<evidence type="ECO:0000313" key="13">
    <source>
        <dbReference type="EMBL" id="UVF18167.1"/>
    </source>
</evidence>